<dbReference type="PANTHER" id="PTHR42879">
    <property type="entry name" value="3-OXOACYL-(ACYL-CARRIER-PROTEIN) REDUCTASE"/>
    <property type="match status" value="1"/>
</dbReference>
<dbReference type="EMBL" id="AUZZ01008971">
    <property type="protein sequence ID" value="EQD35322.1"/>
    <property type="molecule type" value="Genomic_DNA"/>
</dbReference>
<dbReference type="InterPro" id="IPR020904">
    <property type="entry name" value="Sc_DH/Rdtase_CS"/>
</dbReference>
<dbReference type="PANTHER" id="PTHR42879:SF2">
    <property type="entry name" value="3-OXOACYL-[ACYL-CARRIER-PROTEIN] REDUCTASE FABG"/>
    <property type="match status" value="1"/>
</dbReference>
<reference evidence="2" key="2">
    <citation type="journal article" date="2014" name="ISME J.">
        <title>Microbial stratification in low pH oxic and suboxic macroscopic growths along an acid mine drainage.</title>
        <authorList>
            <person name="Mendez-Garcia C."/>
            <person name="Mesa V."/>
            <person name="Sprenger R.R."/>
            <person name="Richter M."/>
            <person name="Diez M.S."/>
            <person name="Solano J."/>
            <person name="Bargiela R."/>
            <person name="Golyshina O.V."/>
            <person name="Manteca A."/>
            <person name="Ramos J.L."/>
            <person name="Gallego J.R."/>
            <person name="Llorente I."/>
            <person name="Martins Dos Santos V.A."/>
            <person name="Jensen O.N."/>
            <person name="Pelaez A.I."/>
            <person name="Sanchez J."/>
            <person name="Ferrer M."/>
        </authorList>
    </citation>
    <scope>NUCLEOTIDE SEQUENCE</scope>
</reference>
<name>T0YTX1_9ZZZZ</name>
<organism evidence="2">
    <name type="scientific">mine drainage metagenome</name>
    <dbReference type="NCBI Taxonomy" id="410659"/>
    <lineage>
        <taxon>unclassified sequences</taxon>
        <taxon>metagenomes</taxon>
        <taxon>ecological metagenomes</taxon>
    </lineage>
</organism>
<dbReference type="PRINTS" id="PR00081">
    <property type="entry name" value="GDHRDH"/>
</dbReference>
<gene>
    <name evidence="2" type="ORF">B2A_12437</name>
</gene>
<protein>
    <submittedName>
        <fullName evidence="2">Short-chain dehydrogenase/reductase SDR</fullName>
    </submittedName>
</protein>
<dbReference type="InterPro" id="IPR036291">
    <property type="entry name" value="NAD(P)-bd_dom_sf"/>
</dbReference>
<dbReference type="AlphaFoldDB" id="T0YTX1"/>
<evidence type="ECO:0000313" key="2">
    <source>
        <dbReference type="EMBL" id="EQD35322.1"/>
    </source>
</evidence>
<comment type="similarity">
    <text evidence="1">Belongs to the short-chain dehydrogenases/reductases (SDR) family.</text>
</comment>
<dbReference type="PROSITE" id="PS00061">
    <property type="entry name" value="ADH_SHORT"/>
    <property type="match status" value="1"/>
</dbReference>
<dbReference type="Pfam" id="PF00106">
    <property type="entry name" value="adh_short"/>
    <property type="match status" value="1"/>
</dbReference>
<dbReference type="InterPro" id="IPR002347">
    <property type="entry name" value="SDR_fam"/>
</dbReference>
<sequence length="242" mass="27153">MGRKIAIITGGSRGIGKAIAEELADMGYNLVLVAKDKKRLEKTAEEIRKKYKRNIEIFPCNLANTKEIDSFIKFCTKLEIAPDVLVNNAGIYVPGSTEDCRLEKYDEIMAANTRGMFYITQKLLPLLKKGHDKRIIITSSVWALDSYPANGHDEGTVYSISKWALRGWARSLREEMRKYKIGVTVIYPGAVFTDEWEGAKTPKEQFINPEDIGKIVSTILSTESGTVVEEITVMPIIGHIHD</sequence>
<dbReference type="GO" id="GO:0032787">
    <property type="term" value="P:monocarboxylic acid metabolic process"/>
    <property type="evidence" value="ECO:0007669"/>
    <property type="project" value="UniProtKB-ARBA"/>
</dbReference>
<dbReference type="InterPro" id="IPR050259">
    <property type="entry name" value="SDR"/>
</dbReference>
<dbReference type="SUPFAM" id="SSF51735">
    <property type="entry name" value="NAD(P)-binding Rossmann-fold domains"/>
    <property type="match status" value="1"/>
</dbReference>
<comment type="caution">
    <text evidence="2">The sequence shown here is derived from an EMBL/GenBank/DDBJ whole genome shotgun (WGS) entry which is preliminary data.</text>
</comment>
<dbReference type="Gene3D" id="3.40.50.720">
    <property type="entry name" value="NAD(P)-binding Rossmann-like Domain"/>
    <property type="match status" value="1"/>
</dbReference>
<accession>T0YTX1</accession>
<dbReference type="CDD" id="cd05233">
    <property type="entry name" value="SDR_c"/>
    <property type="match status" value="1"/>
</dbReference>
<evidence type="ECO:0000256" key="1">
    <source>
        <dbReference type="ARBA" id="ARBA00006484"/>
    </source>
</evidence>
<reference evidence="2" key="1">
    <citation type="submission" date="2013-08" db="EMBL/GenBank/DDBJ databases">
        <authorList>
            <person name="Mendez C."/>
            <person name="Richter M."/>
            <person name="Ferrer M."/>
            <person name="Sanchez J."/>
        </authorList>
    </citation>
    <scope>NUCLEOTIDE SEQUENCE</scope>
</reference>
<proteinExistence type="inferred from homology"/>